<evidence type="ECO:0000256" key="6">
    <source>
        <dbReference type="ARBA" id="ARBA00043167"/>
    </source>
</evidence>
<evidence type="ECO:0000256" key="2">
    <source>
        <dbReference type="ARBA" id="ARBA00022963"/>
    </source>
</evidence>
<dbReference type="Gene3D" id="3.30.870.10">
    <property type="entry name" value="Endonuclease Chain A"/>
    <property type="match status" value="1"/>
</dbReference>
<keyword evidence="9" id="KW-1185">Reference proteome</keyword>
<keyword evidence="1" id="KW-0378">Hydrolase</keyword>
<dbReference type="SMR" id="A0A482WVC2"/>
<protein>
    <recommendedName>
        <fullName evidence="5">Mitochondrial cardiolipin hydrolase</fullName>
    </recommendedName>
    <alternativeName>
        <fullName evidence="6">Mitochondrial phospholipase</fullName>
    </alternativeName>
</protein>
<evidence type="ECO:0000256" key="1">
    <source>
        <dbReference type="ARBA" id="ARBA00022801"/>
    </source>
</evidence>
<dbReference type="InterPro" id="IPR025202">
    <property type="entry name" value="PLD-like_dom"/>
</dbReference>
<feature type="domain" description="PLD phosphodiesterase" evidence="7">
    <location>
        <begin position="150"/>
        <end position="177"/>
    </location>
</feature>
<comment type="similarity">
    <text evidence="4">Belongs to the phospholipase D family. MitoPLD/Zucchini subfamily.</text>
</comment>
<comment type="caution">
    <text evidence="8">The sequence shown here is derived from an EMBL/GenBank/DDBJ whole genome shotgun (WGS) entry which is preliminary data.</text>
</comment>
<accession>A0A482WVC2</accession>
<evidence type="ECO:0000313" key="9">
    <source>
        <dbReference type="Proteomes" id="UP000291343"/>
    </source>
</evidence>
<dbReference type="GO" id="GO:0034587">
    <property type="term" value="P:piRNA processing"/>
    <property type="evidence" value="ECO:0007669"/>
    <property type="project" value="TreeGrafter"/>
</dbReference>
<name>A0A482WVC2_LAOST</name>
<dbReference type="InterPro" id="IPR001736">
    <property type="entry name" value="PLipase_D/transphosphatidylase"/>
</dbReference>
<evidence type="ECO:0000256" key="5">
    <source>
        <dbReference type="ARBA" id="ARBA00040549"/>
    </source>
</evidence>
<evidence type="ECO:0000256" key="3">
    <source>
        <dbReference type="ARBA" id="ARBA00023098"/>
    </source>
</evidence>
<evidence type="ECO:0000259" key="7">
    <source>
        <dbReference type="PROSITE" id="PS50035"/>
    </source>
</evidence>
<evidence type="ECO:0000313" key="8">
    <source>
        <dbReference type="EMBL" id="RZF36980.1"/>
    </source>
</evidence>
<dbReference type="GO" id="GO:0016891">
    <property type="term" value="F:RNA endonuclease activity producing 5'-phosphomonoesters, hydrolytic mechanism"/>
    <property type="evidence" value="ECO:0007669"/>
    <property type="project" value="TreeGrafter"/>
</dbReference>
<dbReference type="SUPFAM" id="SSF56024">
    <property type="entry name" value="Phospholipase D/nuclease"/>
    <property type="match status" value="1"/>
</dbReference>
<proteinExistence type="inferred from homology"/>
<dbReference type="InterPro" id="IPR051406">
    <property type="entry name" value="PLD_domain"/>
</dbReference>
<dbReference type="AlphaFoldDB" id="A0A482WVC2"/>
<dbReference type="STRING" id="195883.A0A482WVC2"/>
<keyword evidence="2" id="KW-0442">Lipid degradation</keyword>
<dbReference type="InParanoid" id="A0A482WVC2"/>
<keyword evidence="3" id="KW-0443">Lipid metabolism</keyword>
<dbReference type="PROSITE" id="PS50035">
    <property type="entry name" value="PLD"/>
    <property type="match status" value="1"/>
</dbReference>
<dbReference type="GO" id="GO:0005739">
    <property type="term" value="C:mitochondrion"/>
    <property type="evidence" value="ECO:0007669"/>
    <property type="project" value="TreeGrafter"/>
</dbReference>
<dbReference type="Pfam" id="PF13091">
    <property type="entry name" value="PLDc_2"/>
    <property type="match status" value="1"/>
</dbReference>
<dbReference type="OrthoDB" id="5205528at2759"/>
<dbReference type="FunCoup" id="A0A482WVC2">
    <property type="interactions" value="115"/>
</dbReference>
<gene>
    <name evidence="8" type="ORF">LSTR_LSTR004668</name>
</gene>
<dbReference type="PANTHER" id="PTHR43856">
    <property type="entry name" value="CARDIOLIPIN HYDROLASE"/>
    <property type="match status" value="1"/>
</dbReference>
<dbReference type="GO" id="GO:0016042">
    <property type="term" value="P:lipid catabolic process"/>
    <property type="evidence" value="ECO:0007669"/>
    <property type="project" value="UniProtKB-KW"/>
</dbReference>
<sequence length="214" mass="25101">MRMRFILLNVVVVALHAVTFRYAFKWLKNYWCNFKEEAVKNDSEYMELLTFYSRYNECSPCHNSAFSKCNSQECSYLKTLRIVEILGQTKNTLDVCIYLFTHEGFYLKLVDLFNSGVKIRIILDHEMALTNGSKLEQLKESGLNVKVRSSSHVMHHKFFIIDNSLLVTGSLNWTTHAVLLNTEQVLVTNKKYFIERSRTIFEMLWNDSSSIQIR</sequence>
<dbReference type="EMBL" id="QKKF02025464">
    <property type="protein sequence ID" value="RZF36980.1"/>
    <property type="molecule type" value="Genomic_DNA"/>
</dbReference>
<evidence type="ECO:0000256" key="4">
    <source>
        <dbReference type="ARBA" id="ARBA00038012"/>
    </source>
</evidence>
<organism evidence="8 9">
    <name type="scientific">Laodelphax striatellus</name>
    <name type="common">Small brown planthopper</name>
    <name type="synonym">Delphax striatella</name>
    <dbReference type="NCBI Taxonomy" id="195883"/>
    <lineage>
        <taxon>Eukaryota</taxon>
        <taxon>Metazoa</taxon>
        <taxon>Ecdysozoa</taxon>
        <taxon>Arthropoda</taxon>
        <taxon>Hexapoda</taxon>
        <taxon>Insecta</taxon>
        <taxon>Pterygota</taxon>
        <taxon>Neoptera</taxon>
        <taxon>Paraneoptera</taxon>
        <taxon>Hemiptera</taxon>
        <taxon>Auchenorrhyncha</taxon>
        <taxon>Fulgoroidea</taxon>
        <taxon>Delphacidae</taxon>
        <taxon>Criomorphinae</taxon>
        <taxon>Laodelphax</taxon>
    </lineage>
</organism>
<dbReference type="PANTHER" id="PTHR43856:SF1">
    <property type="entry name" value="MITOCHONDRIAL CARDIOLIPIN HYDROLASE"/>
    <property type="match status" value="1"/>
</dbReference>
<dbReference type="Proteomes" id="UP000291343">
    <property type="component" value="Unassembled WGS sequence"/>
</dbReference>
<reference evidence="8 9" key="1">
    <citation type="journal article" date="2017" name="Gigascience">
        <title>Genome sequence of the small brown planthopper, Laodelphax striatellus.</title>
        <authorList>
            <person name="Zhu J."/>
            <person name="Jiang F."/>
            <person name="Wang X."/>
            <person name="Yang P."/>
            <person name="Bao Y."/>
            <person name="Zhao W."/>
            <person name="Wang W."/>
            <person name="Lu H."/>
            <person name="Wang Q."/>
            <person name="Cui N."/>
            <person name="Li J."/>
            <person name="Chen X."/>
            <person name="Luo L."/>
            <person name="Yu J."/>
            <person name="Kang L."/>
            <person name="Cui F."/>
        </authorList>
    </citation>
    <scope>NUCLEOTIDE SEQUENCE [LARGE SCALE GENOMIC DNA]</scope>
    <source>
        <strain evidence="8">Lst14</strain>
    </source>
</reference>